<dbReference type="AlphaFoldDB" id="A0A3Q3FGB3"/>
<dbReference type="InterPro" id="IPR026983">
    <property type="entry name" value="DHC"/>
</dbReference>
<dbReference type="PANTHER" id="PTHR22878">
    <property type="entry name" value="DYNEIN HEAVY CHAIN 6, AXONEMAL-LIKE-RELATED"/>
    <property type="match status" value="1"/>
</dbReference>
<dbReference type="InterPro" id="IPR042219">
    <property type="entry name" value="AAA_lid_11_sf"/>
</dbReference>
<organism evidence="4 5">
    <name type="scientific">Labrus bergylta</name>
    <name type="common">ballan wrasse</name>
    <dbReference type="NCBI Taxonomy" id="56723"/>
    <lineage>
        <taxon>Eukaryota</taxon>
        <taxon>Metazoa</taxon>
        <taxon>Chordata</taxon>
        <taxon>Craniata</taxon>
        <taxon>Vertebrata</taxon>
        <taxon>Euteleostomi</taxon>
        <taxon>Actinopterygii</taxon>
        <taxon>Neopterygii</taxon>
        <taxon>Teleostei</taxon>
        <taxon>Neoteleostei</taxon>
        <taxon>Acanthomorphata</taxon>
        <taxon>Eupercaria</taxon>
        <taxon>Labriformes</taxon>
        <taxon>Labridae</taxon>
        <taxon>Labrus</taxon>
    </lineage>
</organism>
<dbReference type="InterPro" id="IPR043160">
    <property type="entry name" value="Dynein_C_barrel"/>
</dbReference>
<evidence type="ECO:0000259" key="3">
    <source>
        <dbReference type="Pfam" id="PF18199"/>
    </source>
</evidence>
<dbReference type="FunFam" id="3.40.50.300:FF:000153">
    <property type="entry name" value="Dynein axonemal heavy chain 1"/>
    <property type="match status" value="1"/>
</dbReference>
<name>A0A3Q3FGB3_9LABR</name>
<dbReference type="InParanoid" id="A0A3Q3FGB3"/>
<dbReference type="PANTHER" id="PTHR22878:SF68">
    <property type="entry name" value="DYNEIN HEAVY CHAIN 6, AXONEMAL-LIKE"/>
    <property type="match status" value="1"/>
</dbReference>
<dbReference type="Pfam" id="PF03028">
    <property type="entry name" value="Dynein_heavy"/>
    <property type="match status" value="1"/>
</dbReference>
<dbReference type="Pfam" id="PF18199">
    <property type="entry name" value="Dynein_C"/>
    <property type="match status" value="1"/>
</dbReference>
<dbReference type="FunFam" id="1.20.1270.280:FF:000007">
    <property type="entry name" value="dynein heavy chain 2, axonemal"/>
    <property type="match status" value="1"/>
</dbReference>
<keyword evidence="5" id="KW-1185">Reference proteome</keyword>
<evidence type="ECO:0000313" key="5">
    <source>
        <dbReference type="Proteomes" id="UP000261660"/>
    </source>
</evidence>
<protein>
    <recommendedName>
        <fullName evidence="6">Dynein heavy chain region D6 P-loop domain-containing protein</fullName>
    </recommendedName>
</protein>
<dbReference type="Gene3D" id="1.10.8.720">
    <property type="entry name" value="Region D6 of dynein motor"/>
    <property type="match status" value="1"/>
</dbReference>
<dbReference type="Gene3D" id="3.40.50.300">
    <property type="entry name" value="P-loop containing nucleotide triphosphate hydrolases"/>
    <property type="match status" value="1"/>
</dbReference>
<dbReference type="InterPro" id="IPR041658">
    <property type="entry name" value="AAA_lid_11"/>
</dbReference>
<evidence type="ECO:0000313" key="4">
    <source>
        <dbReference type="Ensembl" id="ENSLBEP00000018307.1"/>
    </source>
</evidence>
<dbReference type="GO" id="GO:0030286">
    <property type="term" value="C:dynein complex"/>
    <property type="evidence" value="ECO:0007669"/>
    <property type="project" value="InterPro"/>
</dbReference>
<reference evidence="4" key="2">
    <citation type="submission" date="2025-09" db="UniProtKB">
        <authorList>
            <consortium name="Ensembl"/>
        </authorList>
    </citation>
    <scope>IDENTIFICATION</scope>
</reference>
<accession>A0A3Q3FGB3</accession>
<dbReference type="InterPro" id="IPR041228">
    <property type="entry name" value="Dynein_C"/>
</dbReference>
<dbReference type="GO" id="GO:0007018">
    <property type="term" value="P:microtubule-based movement"/>
    <property type="evidence" value="ECO:0007669"/>
    <property type="project" value="InterPro"/>
</dbReference>
<reference evidence="4" key="1">
    <citation type="submission" date="2025-08" db="UniProtKB">
        <authorList>
            <consortium name="Ensembl"/>
        </authorList>
    </citation>
    <scope>IDENTIFICATION</scope>
</reference>
<dbReference type="Gene3D" id="1.20.1270.280">
    <property type="match status" value="1"/>
</dbReference>
<evidence type="ECO:0000259" key="2">
    <source>
        <dbReference type="Pfam" id="PF18198"/>
    </source>
</evidence>
<dbReference type="GO" id="GO:0008569">
    <property type="term" value="F:minus-end-directed microtubule motor activity"/>
    <property type="evidence" value="ECO:0007669"/>
    <property type="project" value="InterPro"/>
</dbReference>
<feature type="domain" description="Dynein heavy chain AAA lid" evidence="2">
    <location>
        <begin position="225"/>
        <end position="364"/>
    </location>
</feature>
<dbReference type="GO" id="GO:0045505">
    <property type="term" value="F:dynein intermediate chain binding"/>
    <property type="evidence" value="ECO:0007669"/>
    <property type="project" value="InterPro"/>
</dbReference>
<dbReference type="FunFam" id="1.10.8.720:FF:000008">
    <property type="entry name" value="Dynein axonemal heavy chain 2"/>
    <property type="match status" value="1"/>
</dbReference>
<sequence>MTSFEQHPLDWNHWFTSAEPENATLPGNWNRCNELQKMLIVRSLRQDRVSVCVTSFIVNNLGSRFVEPPVLDMKAVKSTCRTPLIFVLSSGVDPTGALLQLADASGMSNHFHALSLGQGQAPIAKSMIEEGVKTGHWVFLANCHLSLSWMPELDKLVEQLQVEKPNKNFRLWLSSSPHPEFPITILQAGIKMTTEPPKGIKANMKRLYQLVTEDQFNRCSRPVLYRKLLFSLCFFHSILLERKKFLQLGWNIVYGFNDSDFEVSENLLSLYLDEYEEIPWDALKYLIAGVNYGGHVTDDWDRRLLTTYINGYFCDSAVDQPFFKLSSLTSYYIPRDGPQSSYKEHISMLPSTEHPEVFGQHSNADIASQIAESRTLFDTLLSLQPQVTSPTAAGAGPSREDKVLELLSDVQGKIPALIDFEGTRSLLQDNPSPLNVVLLQEIQRYNALLNTIISSLVELEKGITGLVVMSSSLEEIFHCIYDARVPPLWEKAYPSLKPLAAWTRDLSQRVTQFARWAETVQPPTLFWLSGFTFPNSFLTAVLQSSARQNNVSSHNPIHAEENSCIVTPQQEDGVFIRGLFLEGAGWDKKNSCLVEAELQMVCPIPTINFKPVENRKKMSKSESF</sequence>
<feature type="domain" description="Dynein heavy chain region D6 P-loop" evidence="1">
    <location>
        <begin position="80"/>
        <end position="193"/>
    </location>
</feature>
<dbReference type="GO" id="GO:0051959">
    <property type="term" value="F:dynein light intermediate chain binding"/>
    <property type="evidence" value="ECO:0007669"/>
    <property type="project" value="InterPro"/>
</dbReference>
<dbReference type="Pfam" id="PF18198">
    <property type="entry name" value="AAA_lid_11"/>
    <property type="match status" value="1"/>
</dbReference>
<dbReference type="Proteomes" id="UP000261660">
    <property type="component" value="Unplaced"/>
</dbReference>
<dbReference type="GeneTree" id="ENSGT00940000157623"/>
<proteinExistence type="predicted"/>
<dbReference type="Ensembl" id="ENSLBET00000019328.1">
    <property type="protein sequence ID" value="ENSLBEP00000018307.1"/>
    <property type="gene ID" value="ENSLBEG00000014058.1"/>
</dbReference>
<dbReference type="InterPro" id="IPR027417">
    <property type="entry name" value="P-loop_NTPase"/>
</dbReference>
<dbReference type="InterPro" id="IPR004273">
    <property type="entry name" value="Dynein_heavy_D6_P-loop"/>
</dbReference>
<dbReference type="Gene3D" id="3.10.490.20">
    <property type="match status" value="1"/>
</dbReference>
<evidence type="ECO:0008006" key="6">
    <source>
        <dbReference type="Google" id="ProtNLM"/>
    </source>
</evidence>
<dbReference type="STRING" id="56723.ENSLBEP00000018307"/>
<evidence type="ECO:0000259" key="1">
    <source>
        <dbReference type="Pfam" id="PF03028"/>
    </source>
</evidence>
<feature type="domain" description="Dynein heavy chain C-terminal" evidence="3">
    <location>
        <begin position="371"/>
        <end position="619"/>
    </location>
</feature>